<name>A0A9J6ZN44_9BACT</name>
<dbReference type="PANTHER" id="PTHR36456">
    <property type="entry name" value="UPF0232 PROTEIN SCO3875"/>
    <property type="match status" value="1"/>
</dbReference>
<dbReference type="InterPro" id="IPR007922">
    <property type="entry name" value="DciA-like"/>
</dbReference>
<gene>
    <name evidence="1" type="ORF">M9189_07395</name>
</gene>
<dbReference type="AlphaFoldDB" id="A0A9J6ZN44"/>
<reference evidence="1" key="1">
    <citation type="submission" date="2022-05" db="EMBL/GenBank/DDBJ databases">
        <authorList>
            <person name="Sun X."/>
        </authorList>
    </citation>
    <scope>NUCLEOTIDE SEQUENCE</scope>
    <source>
        <strain evidence="1">Ai-910</strain>
    </source>
</reference>
<sequence length="100" mass="11364">MDNRFRDNNTKSIQEILNKILDSPELRQGVRETRVLKAWNSLLGPMAEKITKNIYIKGGVLYVSLNSSVIRNDLLMHKSKIIESLNKEAGAKVISDIVLR</sequence>
<keyword evidence="2" id="KW-1185">Reference proteome</keyword>
<dbReference type="KEGG" id="alkq:M9189_07395"/>
<dbReference type="Pfam" id="PF05258">
    <property type="entry name" value="DciA"/>
    <property type="match status" value="1"/>
</dbReference>
<reference evidence="1" key="2">
    <citation type="submission" date="2022-06" db="EMBL/GenBank/DDBJ databases">
        <title>Xiashengella guii gen. nov. sp. nov., a bacterium isolated form anaerobic digestion tank.</title>
        <authorList>
            <person name="Huang H."/>
        </authorList>
    </citation>
    <scope>NUCLEOTIDE SEQUENCE</scope>
    <source>
        <strain evidence="1">Ai-910</strain>
    </source>
</reference>
<dbReference type="PANTHER" id="PTHR36456:SF1">
    <property type="entry name" value="UPF0232 PROTEIN SCO3875"/>
    <property type="match status" value="1"/>
</dbReference>
<evidence type="ECO:0000313" key="1">
    <source>
        <dbReference type="EMBL" id="URW78688.1"/>
    </source>
</evidence>
<evidence type="ECO:0000313" key="2">
    <source>
        <dbReference type="Proteomes" id="UP001056426"/>
    </source>
</evidence>
<dbReference type="Proteomes" id="UP001056426">
    <property type="component" value="Chromosome"/>
</dbReference>
<accession>A0A9J6ZN44</accession>
<proteinExistence type="predicted"/>
<dbReference type="RefSeq" id="WP_250722049.1">
    <property type="nucleotide sequence ID" value="NZ_CP098400.1"/>
</dbReference>
<organism evidence="1 2">
    <name type="scientific">Xiashengella succiniciproducens</name>
    <dbReference type="NCBI Taxonomy" id="2949635"/>
    <lineage>
        <taxon>Bacteria</taxon>
        <taxon>Pseudomonadati</taxon>
        <taxon>Bacteroidota</taxon>
        <taxon>Bacteroidia</taxon>
        <taxon>Marinilabiliales</taxon>
        <taxon>Marinilabiliaceae</taxon>
        <taxon>Xiashengella</taxon>
    </lineage>
</organism>
<protein>
    <submittedName>
        <fullName evidence="1">DUF721 domain-containing protein</fullName>
    </submittedName>
</protein>
<dbReference type="EMBL" id="CP098400">
    <property type="protein sequence ID" value="URW78688.1"/>
    <property type="molecule type" value="Genomic_DNA"/>
</dbReference>